<dbReference type="PANTHER" id="PTHR14209:SF19">
    <property type="entry name" value="ISOAMYL ACETATE-HYDROLYZING ESTERASE 1 HOMOLOG"/>
    <property type="match status" value="1"/>
</dbReference>
<sequence length="245" mass="27618">MSDHYRRALDVQNRGFGGYNTGFARELFDSIFAKKEQAANVPQVRLVTIWFGTNDACLPHNPMGQHTPLPLFRQNLEFFLESLTSSSSPYAAAHSPLSIVLITPAPMCESLLPPVLAEAREAEVTKQYVDVVNELAKEWRAKGEKEGGKWRVEGVDMWKAVLDDAAGDEEKMKGYFTDGLHLSTAGYAIFWKEYTRLVKGPLKNRGLDWDDLVDCPPRSALWDDLDHKRPESVGENMKQSPFRST</sequence>
<dbReference type="Gene3D" id="3.40.50.1110">
    <property type="entry name" value="SGNH hydrolase"/>
    <property type="match status" value="1"/>
</dbReference>
<organism evidence="3 4">
    <name type="scientific">Dioszegia hungarica</name>
    <dbReference type="NCBI Taxonomy" id="4972"/>
    <lineage>
        <taxon>Eukaryota</taxon>
        <taxon>Fungi</taxon>
        <taxon>Dikarya</taxon>
        <taxon>Basidiomycota</taxon>
        <taxon>Agaricomycotina</taxon>
        <taxon>Tremellomycetes</taxon>
        <taxon>Tremellales</taxon>
        <taxon>Bulleribasidiaceae</taxon>
        <taxon>Dioszegia</taxon>
    </lineage>
</organism>
<accession>A0AA38H574</accession>
<dbReference type="GO" id="GO:0016787">
    <property type="term" value="F:hydrolase activity"/>
    <property type="evidence" value="ECO:0007669"/>
    <property type="project" value="UniProtKB-KW"/>
</dbReference>
<dbReference type="EMBL" id="JAKWFO010000008">
    <property type="protein sequence ID" value="KAI9634145.1"/>
    <property type="molecule type" value="Genomic_DNA"/>
</dbReference>
<keyword evidence="4" id="KW-1185">Reference proteome</keyword>
<comment type="caution">
    <text evidence="3">The sequence shown here is derived from an EMBL/GenBank/DDBJ whole genome shotgun (WGS) entry which is preliminary data.</text>
</comment>
<evidence type="ECO:0000256" key="1">
    <source>
        <dbReference type="SAM" id="MobiDB-lite"/>
    </source>
</evidence>
<feature type="domain" description="SGNH hydrolase-type esterase" evidence="2">
    <location>
        <begin position="6"/>
        <end position="189"/>
    </location>
</feature>
<dbReference type="InterPro" id="IPR036514">
    <property type="entry name" value="SGNH_hydro_sf"/>
</dbReference>
<keyword evidence="3" id="KW-0378">Hydrolase</keyword>
<gene>
    <name evidence="3" type="ORF">MKK02DRAFT_38817</name>
</gene>
<evidence type="ECO:0000313" key="3">
    <source>
        <dbReference type="EMBL" id="KAI9634145.1"/>
    </source>
</evidence>
<name>A0AA38H574_9TREE</name>
<evidence type="ECO:0000313" key="4">
    <source>
        <dbReference type="Proteomes" id="UP001164286"/>
    </source>
</evidence>
<dbReference type="InterPro" id="IPR013830">
    <property type="entry name" value="SGNH_hydro"/>
</dbReference>
<protein>
    <submittedName>
        <fullName evidence="3">SGNH hydrolase-type esterase domain-containing protein</fullName>
    </submittedName>
</protein>
<dbReference type="RefSeq" id="XP_052943922.1">
    <property type="nucleotide sequence ID" value="XM_053090299.1"/>
</dbReference>
<dbReference type="SUPFAM" id="SSF52266">
    <property type="entry name" value="SGNH hydrolase"/>
    <property type="match status" value="1"/>
</dbReference>
<proteinExistence type="predicted"/>
<dbReference type="AlphaFoldDB" id="A0AA38H574"/>
<feature type="region of interest" description="Disordered" evidence="1">
    <location>
        <begin position="220"/>
        <end position="245"/>
    </location>
</feature>
<evidence type="ECO:0000259" key="2">
    <source>
        <dbReference type="Pfam" id="PF13472"/>
    </source>
</evidence>
<dbReference type="InterPro" id="IPR045136">
    <property type="entry name" value="Iah1-like"/>
</dbReference>
<dbReference type="Pfam" id="PF13472">
    <property type="entry name" value="Lipase_GDSL_2"/>
    <property type="match status" value="1"/>
</dbReference>
<dbReference type="Proteomes" id="UP001164286">
    <property type="component" value="Unassembled WGS sequence"/>
</dbReference>
<dbReference type="PANTHER" id="PTHR14209">
    <property type="entry name" value="ISOAMYL ACETATE-HYDROLYZING ESTERASE 1"/>
    <property type="match status" value="1"/>
</dbReference>
<dbReference type="GeneID" id="77729504"/>
<reference evidence="3" key="1">
    <citation type="journal article" date="2022" name="G3 (Bethesda)">
        <title>High quality genome of the basidiomycete yeast Dioszegia hungarica PDD-24b-2 isolated from cloud water.</title>
        <authorList>
            <person name="Jarrige D."/>
            <person name="Haridas S."/>
            <person name="Bleykasten-Grosshans C."/>
            <person name="Joly M."/>
            <person name="Nadalig T."/>
            <person name="Sancelme M."/>
            <person name="Vuilleumier S."/>
            <person name="Grigoriev I.V."/>
            <person name="Amato P."/>
            <person name="Bringel F."/>
        </authorList>
    </citation>
    <scope>NUCLEOTIDE SEQUENCE</scope>
    <source>
        <strain evidence="3">PDD-24b-2</strain>
    </source>
</reference>